<evidence type="ECO:0000256" key="1">
    <source>
        <dbReference type="ARBA" id="ARBA00004651"/>
    </source>
</evidence>
<gene>
    <name evidence="14" type="ORF">CLODIP_2_CD14298</name>
</gene>
<dbReference type="InterPro" id="IPR019594">
    <property type="entry name" value="Glu/Gly-bd"/>
</dbReference>
<protein>
    <recommendedName>
        <fullName evidence="13">Ionotropic glutamate receptor L-glutamate and glycine-binding domain-containing protein</fullName>
    </recommendedName>
</protein>
<evidence type="ECO:0000256" key="4">
    <source>
        <dbReference type="ARBA" id="ARBA00022692"/>
    </source>
</evidence>
<dbReference type="GO" id="GO:0005886">
    <property type="term" value="C:plasma membrane"/>
    <property type="evidence" value="ECO:0007669"/>
    <property type="project" value="UniProtKB-SubCell"/>
</dbReference>
<keyword evidence="2" id="KW-0813">Transport</keyword>
<evidence type="ECO:0000256" key="2">
    <source>
        <dbReference type="ARBA" id="ARBA00022448"/>
    </source>
</evidence>
<dbReference type="Proteomes" id="UP000494165">
    <property type="component" value="Unassembled WGS sequence"/>
</dbReference>
<keyword evidence="3" id="KW-1003">Cell membrane</keyword>
<reference evidence="14 15" key="1">
    <citation type="submission" date="2020-04" db="EMBL/GenBank/DDBJ databases">
        <authorList>
            <person name="Alioto T."/>
            <person name="Alioto T."/>
            <person name="Gomez Garrido J."/>
        </authorList>
    </citation>
    <scope>NUCLEOTIDE SEQUENCE [LARGE SCALE GENOMIC DNA]</scope>
</reference>
<feature type="transmembrane region" description="Helical" evidence="12">
    <location>
        <begin position="292"/>
        <end position="311"/>
    </location>
</feature>
<evidence type="ECO:0000313" key="15">
    <source>
        <dbReference type="Proteomes" id="UP000494165"/>
    </source>
</evidence>
<keyword evidence="11" id="KW-0407">Ion channel</keyword>
<keyword evidence="15" id="KW-1185">Reference proteome</keyword>
<comment type="caution">
    <text evidence="14">The sequence shown here is derived from an EMBL/GenBank/DDBJ whole genome shotgun (WGS) entry which is preliminary data.</text>
</comment>
<feature type="transmembrane region" description="Helical" evidence="12">
    <location>
        <begin position="323"/>
        <end position="339"/>
    </location>
</feature>
<dbReference type="Gene3D" id="1.10.287.70">
    <property type="match status" value="1"/>
</dbReference>
<evidence type="ECO:0000256" key="12">
    <source>
        <dbReference type="SAM" id="Phobius"/>
    </source>
</evidence>
<evidence type="ECO:0000256" key="8">
    <source>
        <dbReference type="ARBA" id="ARBA00023170"/>
    </source>
</evidence>
<dbReference type="EMBL" id="CADEPI010000009">
    <property type="protein sequence ID" value="CAB3362610.1"/>
    <property type="molecule type" value="Genomic_DNA"/>
</dbReference>
<proteinExistence type="predicted"/>
<name>A0A8S1C0S3_9INSE</name>
<sequence>MVNLMHDIVHSQLATSICVCFIMGDPNHLDFNNIIAGSIPIVIAGLNNRTTIVEAFNLGCNSAIVTTNDAEQAIKNLLVATKKSTQRKNRNIVMITSTKEPSEILNLDELDNFANFVVGLISESEVKFWRQNFVGATRTEQRTPVLVDVWRNKGFVQGNNFFPEDWRNFRERNLRMATFNYPPYSIIDGNTFDGTEMKFALELAKKLNFTWELVTDSAQWGQIFENSTGDGILGNVASNKADFGFGALYLWYNEYQYLDFTIPYIRTGITCLAPRPARLSGLMVPALPFSSGVWALLVATLTAGCILAWFAAKLHNELRTSKFVECFLLVLGFMVMVPAPKLPPGYTRVCLNFFLLMGLLLATSYSSSLVSFMTVPRFDQPLDTPRQMAKRGFKWAASHDAWAFSLREASDDVFGKVYRLFTTMTEEQLQLAALKGHRVAFAVERLPSGQLAVNPLLAPAKDKLRLMREDLYWEMVVSVVEFM</sequence>
<dbReference type="OrthoDB" id="8182981at2759"/>
<evidence type="ECO:0000256" key="9">
    <source>
        <dbReference type="ARBA" id="ARBA00023180"/>
    </source>
</evidence>
<keyword evidence="4 12" id="KW-0812">Transmembrane</keyword>
<keyword evidence="9" id="KW-0325">Glycoprotein</keyword>
<keyword evidence="10" id="KW-1071">Ligand-gated ion channel</keyword>
<evidence type="ECO:0000259" key="13">
    <source>
        <dbReference type="Pfam" id="PF10613"/>
    </source>
</evidence>
<dbReference type="AlphaFoldDB" id="A0A8S1C0S3"/>
<comment type="subcellular location">
    <subcellularLocation>
        <location evidence="1">Cell membrane</location>
        <topology evidence="1">Multi-pass membrane protein</topology>
    </subcellularLocation>
</comment>
<evidence type="ECO:0000256" key="3">
    <source>
        <dbReference type="ARBA" id="ARBA00022475"/>
    </source>
</evidence>
<organism evidence="14 15">
    <name type="scientific">Cloeon dipterum</name>
    <dbReference type="NCBI Taxonomy" id="197152"/>
    <lineage>
        <taxon>Eukaryota</taxon>
        <taxon>Metazoa</taxon>
        <taxon>Ecdysozoa</taxon>
        <taxon>Arthropoda</taxon>
        <taxon>Hexapoda</taxon>
        <taxon>Insecta</taxon>
        <taxon>Pterygota</taxon>
        <taxon>Palaeoptera</taxon>
        <taxon>Ephemeroptera</taxon>
        <taxon>Pisciforma</taxon>
        <taxon>Baetidae</taxon>
        <taxon>Cloeon</taxon>
    </lineage>
</organism>
<feature type="domain" description="Ionotropic glutamate receptor L-glutamate and glycine-binding" evidence="13">
    <location>
        <begin position="177"/>
        <end position="276"/>
    </location>
</feature>
<evidence type="ECO:0000256" key="6">
    <source>
        <dbReference type="ARBA" id="ARBA00023065"/>
    </source>
</evidence>
<dbReference type="GO" id="GO:0015276">
    <property type="term" value="F:ligand-gated monoatomic ion channel activity"/>
    <property type="evidence" value="ECO:0007669"/>
    <property type="project" value="InterPro"/>
</dbReference>
<evidence type="ECO:0000256" key="7">
    <source>
        <dbReference type="ARBA" id="ARBA00023136"/>
    </source>
</evidence>
<evidence type="ECO:0000256" key="11">
    <source>
        <dbReference type="ARBA" id="ARBA00023303"/>
    </source>
</evidence>
<evidence type="ECO:0000256" key="10">
    <source>
        <dbReference type="ARBA" id="ARBA00023286"/>
    </source>
</evidence>
<dbReference type="PANTHER" id="PTHR42643">
    <property type="entry name" value="IONOTROPIC RECEPTOR 20A-RELATED"/>
    <property type="match status" value="1"/>
</dbReference>
<keyword evidence="8" id="KW-0675">Receptor</keyword>
<dbReference type="Pfam" id="PF10613">
    <property type="entry name" value="Lig_chan-Glu_bd"/>
    <property type="match status" value="1"/>
</dbReference>
<evidence type="ECO:0000256" key="5">
    <source>
        <dbReference type="ARBA" id="ARBA00022989"/>
    </source>
</evidence>
<dbReference type="Gene3D" id="3.40.190.10">
    <property type="entry name" value="Periplasmic binding protein-like II"/>
    <property type="match status" value="1"/>
</dbReference>
<keyword evidence="6" id="KW-0406">Ion transport</keyword>
<keyword evidence="7 12" id="KW-0472">Membrane</keyword>
<dbReference type="SUPFAM" id="SSF53850">
    <property type="entry name" value="Periplasmic binding protein-like II"/>
    <property type="match status" value="1"/>
</dbReference>
<accession>A0A8S1C0S3</accession>
<dbReference type="PANTHER" id="PTHR42643:SF40">
    <property type="entry name" value="IONOTROPIC RECEPTOR 41A-RELATED"/>
    <property type="match status" value="1"/>
</dbReference>
<dbReference type="InterPro" id="IPR052192">
    <property type="entry name" value="Insect_Ionotropic_Sensory_Rcpt"/>
</dbReference>
<keyword evidence="5 12" id="KW-1133">Transmembrane helix</keyword>
<evidence type="ECO:0000313" key="14">
    <source>
        <dbReference type="EMBL" id="CAB3362610.1"/>
    </source>
</evidence>
<feature type="transmembrane region" description="Helical" evidence="12">
    <location>
        <begin position="351"/>
        <end position="372"/>
    </location>
</feature>